<dbReference type="InterPro" id="IPR027417">
    <property type="entry name" value="P-loop_NTPase"/>
</dbReference>
<dbReference type="Proteomes" id="UP000006671">
    <property type="component" value="Unassembled WGS sequence"/>
</dbReference>
<dbReference type="Gene3D" id="3.40.50.300">
    <property type="entry name" value="P-loop containing nucleotide triphosphate hydrolases"/>
    <property type="match status" value="1"/>
</dbReference>
<keyword evidence="2" id="KW-0342">GTP-binding</keyword>
<dbReference type="PANTHER" id="PTHR24070">
    <property type="entry name" value="RAS, DI-RAS, AND RHEB FAMILY MEMBERS OF SMALL GTPASE SUPERFAMILY"/>
    <property type="match status" value="1"/>
</dbReference>
<dbReference type="SMART" id="SM00173">
    <property type="entry name" value="RAS"/>
    <property type="match status" value="1"/>
</dbReference>
<sequence length="337" mass="39263">MAPHATLFSSLPYEIFQHILSFGADSELKNPSSRNSDIRMVAKFQSINKKISNMKEMQDYFNAFWWKVFEKNFGIGQLFGNDLEKLRLRMIKRDEMKRKILLASYIKFKLYKRPKYDPNAQQQQEEVKIIVLGEGGVGKSAITIFFIQHIFITEYDPTIEDTYRKYFRVDEEPAMVEILDTAGPEEFSTWRDQYMRVGDAFVIVCSSSDENSVSDMRRHVENMLRCKDVEVNDRPVVFVLNKMDLLVSANRNETIDRFRQEVNSIVSDNSLLNYSIIECSAKNGENIDAIFEETVRKQRLGGIDNLTLLKGCIEQDISYIEECKKRVQVKKKKCSIM</sequence>
<dbReference type="NCBIfam" id="TIGR00231">
    <property type="entry name" value="small_GTP"/>
    <property type="match status" value="1"/>
</dbReference>
<organism evidence="4">
    <name type="scientific">Naegleria gruberi</name>
    <name type="common">Amoeba</name>
    <dbReference type="NCBI Taxonomy" id="5762"/>
    <lineage>
        <taxon>Eukaryota</taxon>
        <taxon>Discoba</taxon>
        <taxon>Heterolobosea</taxon>
        <taxon>Tetramitia</taxon>
        <taxon>Eutetramitia</taxon>
        <taxon>Vahlkampfiidae</taxon>
        <taxon>Naegleria</taxon>
    </lineage>
</organism>
<dbReference type="InterPro" id="IPR020849">
    <property type="entry name" value="Small_GTPase_Ras-type"/>
</dbReference>
<keyword evidence="1" id="KW-0547">Nucleotide-binding</keyword>
<evidence type="ECO:0000313" key="3">
    <source>
        <dbReference type="EMBL" id="EFC40289.1"/>
    </source>
</evidence>
<accession>D2VS69</accession>
<proteinExistence type="predicted"/>
<dbReference type="GeneID" id="8854720"/>
<dbReference type="InterPro" id="IPR005225">
    <property type="entry name" value="Small_GTP-bd"/>
</dbReference>
<dbReference type="SUPFAM" id="SSF52540">
    <property type="entry name" value="P-loop containing nucleoside triphosphate hydrolases"/>
    <property type="match status" value="1"/>
</dbReference>
<dbReference type="OMA" id="SHIRSMV"/>
<keyword evidence="4" id="KW-1185">Reference proteome</keyword>
<dbReference type="PRINTS" id="PR00449">
    <property type="entry name" value="RASTRNSFRMNG"/>
</dbReference>
<dbReference type="GO" id="GO:0005525">
    <property type="term" value="F:GTP binding"/>
    <property type="evidence" value="ECO:0007669"/>
    <property type="project" value="UniProtKB-KW"/>
</dbReference>
<dbReference type="STRING" id="5762.D2VS69"/>
<dbReference type="RefSeq" id="XP_002673033.1">
    <property type="nucleotide sequence ID" value="XM_002672987.1"/>
</dbReference>
<dbReference type="PROSITE" id="PS51421">
    <property type="entry name" value="RAS"/>
    <property type="match status" value="1"/>
</dbReference>
<dbReference type="SMART" id="SM00175">
    <property type="entry name" value="RAB"/>
    <property type="match status" value="1"/>
</dbReference>
<gene>
    <name evidence="3" type="ORF">NAEGRDRAFT_71832</name>
</gene>
<dbReference type="InterPro" id="IPR001806">
    <property type="entry name" value="Small_GTPase"/>
</dbReference>
<dbReference type="eggNOG" id="KOG0395">
    <property type="taxonomic scope" value="Eukaryota"/>
</dbReference>
<name>D2VS69_NAEGR</name>
<evidence type="ECO:0000256" key="2">
    <source>
        <dbReference type="ARBA" id="ARBA00023134"/>
    </source>
</evidence>
<protein>
    <submittedName>
        <fullName evidence="3">Ras family small GTPase</fullName>
    </submittedName>
</protein>
<dbReference type="InParanoid" id="D2VS69"/>
<dbReference type="GO" id="GO:0016020">
    <property type="term" value="C:membrane"/>
    <property type="evidence" value="ECO:0007669"/>
    <property type="project" value="InterPro"/>
</dbReference>
<evidence type="ECO:0000313" key="4">
    <source>
        <dbReference type="Proteomes" id="UP000006671"/>
    </source>
</evidence>
<evidence type="ECO:0000256" key="1">
    <source>
        <dbReference type="ARBA" id="ARBA00022741"/>
    </source>
</evidence>
<dbReference type="PROSITE" id="PS51419">
    <property type="entry name" value="RAB"/>
    <property type="match status" value="1"/>
</dbReference>
<dbReference type="AlphaFoldDB" id="D2VS69"/>
<reference evidence="3 4" key="1">
    <citation type="journal article" date="2010" name="Cell">
        <title>The genome of Naegleria gruberi illuminates early eukaryotic versatility.</title>
        <authorList>
            <person name="Fritz-Laylin L.K."/>
            <person name="Prochnik S.E."/>
            <person name="Ginger M.L."/>
            <person name="Dacks J.B."/>
            <person name="Carpenter M.L."/>
            <person name="Field M.C."/>
            <person name="Kuo A."/>
            <person name="Paredez A."/>
            <person name="Chapman J."/>
            <person name="Pham J."/>
            <person name="Shu S."/>
            <person name="Neupane R."/>
            <person name="Cipriano M."/>
            <person name="Mancuso J."/>
            <person name="Tu H."/>
            <person name="Salamov A."/>
            <person name="Lindquist E."/>
            <person name="Shapiro H."/>
            <person name="Lucas S."/>
            <person name="Grigoriev I.V."/>
            <person name="Cande W.Z."/>
            <person name="Fulton C."/>
            <person name="Rokhsar D.S."/>
            <person name="Dawson S.C."/>
        </authorList>
    </citation>
    <scope>NUCLEOTIDE SEQUENCE [LARGE SCALE GENOMIC DNA]</scope>
    <source>
        <strain evidence="3 4">NEG-M</strain>
    </source>
</reference>
<dbReference type="GO" id="GO:0003924">
    <property type="term" value="F:GTPase activity"/>
    <property type="evidence" value="ECO:0007669"/>
    <property type="project" value="InterPro"/>
</dbReference>
<dbReference type="GO" id="GO:0007165">
    <property type="term" value="P:signal transduction"/>
    <property type="evidence" value="ECO:0007669"/>
    <property type="project" value="InterPro"/>
</dbReference>
<dbReference type="VEuPathDB" id="AmoebaDB:NAEGRDRAFT_71832"/>
<dbReference type="SMART" id="SM00174">
    <property type="entry name" value="RHO"/>
    <property type="match status" value="1"/>
</dbReference>
<dbReference type="Pfam" id="PF00071">
    <property type="entry name" value="Ras"/>
    <property type="match status" value="1"/>
</dbReference>
<dbReference type="KEGG" id="ngr:NAEGRDRAFT_71832"/>
<dbReference type="EMBL" id="GG738893">
    <property type="protein sequence ID" value="EFC40289.1"/>
    <property type="molecule type" value="Genomic_DNA"/>
</dbReference>